<feature type="transmembrane region" description="Helical" evidence="1">
    <location>
        <begin position="51"/>
        <end position="70"/>
    </location>
</feature>
<protein>
    <recommendedName>
        <fullName evidence="2">DUF6787 domain-containing protein</fullName>
    </recommendedName>
</protein>
<keyword evidence="1" id="KW-0472">Membrane</keyword>
<feature type="domain" description="DUF6787" evidence="2">
    <location>
        <begin position="88"/>
        <end position="164"/>
    </location>
</feature>
<keyword evidence="4" id="KW-1185">Reference proteome</keyword>
<evidence type="ECO:0000313" key="4">
    <source>
        <dbReference type="Proteomes" id="UP000198705"/>
    </source>
</evidence>
<evidence type="ECO:0000256" key="1">
    <source>
        <dbReference type="SAM" id="Phobius"/>
    </source>
</evidence>
<evidence type="ECO:0000313" key="3">
    <source>
        <dbReference type="EMBL" id="SFN68356.1"/>
    </source>
</evidence>
<reference evidence="4" key="1">
    <citation type="submission" date="2016-10" db="EMBL/GenBank/DDBJ databases">
        <authorList>
            <person name="Varghese N."/>
            <person name="Submissions S."/>
        </authorList>
    </citation>
    <scope>NUCLEOTIDE SEQUENCE [LARGE SCALE GENOMIC DNA]</scope>
    <source>
        <strain evidence="4">DSM 23925</strain>
    </source>
</reference>
<keyword evidence="1" id="KW-1133">Transmembrane helix</keyword>
<feature type="transmembrane region" description="Helical" evidence="1">
    <location>
        <begin position="21"/>
        <end position="39"/>
    </location>
</feature>
<dbReference type="Pfam" id="PF20584">
    <property type="entry name" value="DUF6787"/>
    <property type="match status" value="1"/>
</dbReference>
<dbReference type="EMBL" id="FOVN01000002">
    <property type="protein sequence ID" value="SFN68356.1"/>
    <property type="molecule type" value="Genomic_DNA"/>
</dbReference>
<dbReference type="Proteomes" id="UP000198705">
    <property type="component" value="Unassembled WGS sequence"/>
</dbReference>
<feature type="transmembrane region" description="Helical" evidence="1">
    <location>
        <begin position="90"/>
        <end position="110"/>
    </location>
</feature>
<feature type="transmembrane region" description="Helical" evidence="1">
    <location>
        <begin position="122"/>
        <end position="152"/>
    </location>
</feature>
<gene>
    <name evidence="3" type="ORF">SAMN04487989_102415</name>
</gene>
<evidence type="ECO:0000259" key="2">
    <source>
        <dbReference type="Pfam" id="PF20584"/>
    </source>
</evidence>
<name>A0A1I5B0U4_9FLAO</name>
<proteinExistence type="predicted"/>
<keyword evidence="1" id="KW-0812">Transmembrane</keyword>
<sequence>MQIYSMEKFKKSWEIQHNWQLLFPIIGILGLLYSCYKLAKLLPFSENWITLFIYTVILFSILLKITLWLFKKLENRWEVTYRWEIIRIFIVFAVTGSSSLFIGRPIIAFLGITKENLNPLLYWVLFIIIGLIFYQILLISFGWLFGQFHFFWEFEKKMLKRFGLKRFLD</sequence>
<dbReference type="STRING" id="649333.SAMN04487989_102415"/>
<accession>A0A1I5B0U4</accession>
<organism evidence="3 4">
    <name type="scientific">Bizionia echini</name>
    <dbReference type="NCBI Taxonomy" id="649333"/>
    <lineage>
        <taxon>Bacteria</taxon>
        <taxon>Pseudomonadati</taxon>
        <taxon>Bacteroidota</taxon>
        <taxon>Flavobacteriia</taxon>
        <taxon>Flavobacteriales</taxon>
        <taxon>Flavobacteriaceae</taxon>
        <taxon>Bizionia</taxon>
    </lineage>
</organism>
<dbReference type="InterPro" id="IPR046714">
    <property type="entry name" value="DUF6787"/>
</dbReference>
<dbReference type="AlphaFoldDB" id="A0A1I5B0U4"/>